<gene>
    <name evidence="4" type="ORF">RHGRI_001779</name>
</gene>
<evidence type="ECO:0000313" key="5">
    <source>
        <dbReference type="Proteomes" id="UP000823749"/>
    </source>
</evidence>
<dbReference type="AlphaFoldDB" id="A0AAV6LMI1"/>
<dbReference type="Proteomes" id="UP000823749">
    <property type="component" value="Chromosome 1"/>
</dbReference>
<sequence length="254" mass="28110">MLVVLRRVGRERGPRTLCGRESAATVTPHGKLYAFGGGNPDIQGCFAEFLDTTSLVEEEGKAKGEWNPLPEPPCALGFKGIFAVVLDGSGLYAGKILVGSKLTGAIFSFDETDQLWTSLGSVRFHGKFFSPPIVVDTTIYWIGLVQQKLYAYDFLQQTELSMRRGDFEIYTIMGDPYDACLQFLTFAQLVVNAVKCFPKDDPSKPCRLTAFMGYKAGMTHIVREVEKPGSKKKVDTPCVSEIVMERNRSDVVDI</sequence>
<dbReference type="SUPFAM" id="SSF117281">
    <property type="entry name" value="Kelch motif"/>
    <property type="match status" value="1"/>
</dbReference>
<dbReference type="InterPro" id="IPR000597">
    <property type="entry name" value="Ribosomal_uL3"/>
</dbReference>
<keyword evidence="2" id="KW-0689">Ribosomal protein</keyword>
<dbReference type="SUPFAM" id="SSF50447">
    <property type="entry name" value="Translation proteins"/>
    <property type="match status" value="1"/>
</dbReference>
<dbReference type="Gene3D" id="2.120.10.80">
    <property type="entry name" value="Kelch-type beta propeller"/>
    <property type="match status" value="1"/>
</dbReference>
<dbReference type="GO" id="GO:1990904">
    <property type="term" value="C:ribonucleoprotein complex"/>
    <property type="evidence" value="ECO:0007669"/>
    <property type="project" value="UniProtKB-KW"/>
</dbReference>
<dbReference type="InterPro" id="IPR015915">
    <property type="entry name" value="Kelch-typ_b-propeller"/>
</dbReference>
<dbReference type="Pfam" id="PF00297">
    <property type="entry name" value="Ribosomal_L3"/>
    <property type="match status" value="1"/>
</dbReference>
<dbReference type="GO" id="GO:0003735">
    <property type="term" value="F:structural constituent of ribosome"/>
    <property type="evidence" value="ECO:0007669"/>
    <property type="project" value="InterPro"/>
</dbReference>
<dbReference type="EMBL" id="JACTNZ010000001">
    <property type="protein sequence ID" value="KAG5565966.1"/>
    <property type="molecule type" value="Genomic_DNA"/>
</dbReference>
<evidence type="ECO:0000256" key="2">
    <source>
        <dbReference type="ARBA" id="ARBA00022980"/>
    </source>
</evidence>
<proteinExistence type="inferred from homology"/>
<accession>A0AAV6LMI1</accession>
<dbReference type="Gene3D" id="4.10.960.10">
    <property type="entry name" value="Ribosomal protein L3, domain 3"/>
    <property type="match status" value="1"/>
</dbReference>
<reference evidence="4" key="1">
    <citation type="submission" date="2020-08" db="EMBL/GenBank/DDBJ databases">
        <title>Plant Genome Project.</title>
        <authorList>
            <person name="Zhang R.-G."/>
        </authorList>
    </citation>
    <scope>NUCLEOTIDE SEQUENCE</scope>
    <source>
        <strain evidence="4">WSP0</strain>
        <tissue evidence="4">Leaf</tissue>
    </source>
</reference>
<protein>
    <submittedName>
        <fullName evidence="4">Uncharacterized protein</fullName>
    </submittedName>
</protein>
<evidence type="ECO:0000313" key="4">
    <source>
        <dbReference type="EMBL" id="KAG5565966.1"/>
    </source>
</evidence>
<dbReference type="GO" id="GO:0006412">
    <property type="term" value="P:translation"/>
    <property type="evidence" value="ECO:0007669"/>
    <property type="project" value="InterPro"/>
</dbReference>
<comment type="caution">
    <text evidence="4">The sequence shown here is derived from an EMBL/GenBank/DDBJ whole genome shotgun (WGS) entry which is preliminary data.</text>
</comment>
<dbReference type="InterPro" id="IPR009000">
    <property type="entry name" value="Transl_B-barrel_sf"/>
</dbReference>
<dbReference type="InterPro" id="IPR044892">
    <property type="entry name" value="Ribosomal_L3_dom_3_arc_sf"/>
</dbReference>
<dbReference type="GO" id="GO:0005840">
    <property type="term" value="C:ribosome"/>
    <property type="evidence" value="ECO:0007669"/>
    <property type="project" value="UniProtKB-KW"/>
</dbReference>
<keyword evidence="5" id="KW-1185">Reference proteome</keyword>
<organism evidence="4 5">
    <name type="scientific">Rhododendron griersonianum</name>
    <dbReference type="NCBI Taxonomy" id="479676"/>
    <lineage>
        <taxon>Eukaryota</taxon>
        <taxon>Viridiplantae</taxon>
        <taxon>Streptophyta</taxon>
        <taxon>Embryophyta</taxon>
        <taxon>Tracheophyta</taxon>
        <taxon>Spermatophyta</taxon>
        <taxon>Magnoliopsida</taxon>
        <taxon>eudicotyledons</taxon>
        <taxon>Gunneridae</taxon>
        <taxon>Pentapetalae</taxon>
        <taxon>asterids</taxon>
        <taxon>Ericales</taxon>
        <taxon>Ericaceae</taxon>
        <taxon>Ericoideae</taxon>
        <taxon>Rhodoreae</taxon>
        <taxon>Rhododendron</taxon>
    </lineage>
</organism>
<evidence type="ECO:0000256" key="1">
    <source>
        <dbReference type="ARBA" id="ARBA00006540"/>
    </source>
</evidence>
<comment type="similarity">
    <text evidence="1">Belongs to the universal ribosomal protein uL3 family.</text>
</comment>
<name>A0AAV6LMI1_9ERIC</name>
<evidence type="ECO:0000256" key="3">
    <source>
        <dbReference type="ARBA" id="ARBA00023274"/>
    </source>
</evidence>
<keyword evidence="3" id="KW-0687">Ribonucleoprotein</keyword>